<feature type="compositionally biased region" description="Pro residues" evidence="1">
    <location>
        <begin position="125"/>
        <end position="137"/>
    </location>
</feature>
<comment type="caution">
    <text evidence="4">The sequence shown here is derived from an EMBL/GenBank/DDBJ whole genome shotgun (WGS) entry which is preliminary data.</text>
</comment>
<protein>
    <submittedName>
        <fullName evidence="4">D-Ala-D-Ala carboxypeptidase family metallohydrolase</fullName>
    </submittedName>
</protein>
<reference evidence="4 5" key="1">
    <citation type="submission" date="2022-03" db="EMBL/GenBank/DDBJ databases">
        <authorList>
            <person name="Jo J.-H."/>
            <person name="Im W.-T."/>
        </authorList>
    </citation>
    <scope>NUCLEOTIDE SEQUENCE [LARGE SCALE GENOMIC DNA]</scope>
    <source>
        <strain evidence="4 5">SM33</strain>
    </source>
</reference>
<sequence>MSRYPACVWILAAVVAVPAAAKTAPSVVRSDVASAAAVTASYGAVTSVFRTPAHNREVGGVPNSYHLQGRAIDVARRPGVTHGQVAAALQRAGFRMIESLDEGDHSHFAFAGPGDLVRQIASASPPVPPVPEPPKYPPVAADNHGTLRIDLPAAEVGGR</sequence>
<keyword evidence="2" id="KW-0732">Signal</keyword>
<dbReference type="Proteomes" id="UP001203058">
    <property type="component" value="Unassembled WGS sequence"/>
</dbReference>
<evidence type="ECO:0000313" key="5">
    <source>
        <dbReference type="Proteomes" id="UP001203058"/>
    </source>
</evidence>
<dbReference type="Pfam" id="PF08291">
    <property type="entry name" value="Peptidase_M15_3"/>
    <property type="match status" value="1"/>
</dbReference>
<feature type="chain" id="PRO_5046860190" evidence="2">
    <location>
        <begin position="22"/>
        <end position="159"/>
    </location>
</feature>
<dbReference type="RefSeq" id="WP_241445223.1">
    <property type="nucleotide sequence ID" value="NZ_JAKZHW010000001.1"/>
</dbReference>
<dbReference type="SUPFAM" id="SSF55166">
    <property type="entry name" value="Hedgehog/DD-peptidase"/>
    <property type="match status" value="1"/>
</dbReference>
<evidence type="ECO:0000313" key="4">
    <source>
        <dbReference type="EMBL" id="MCH8614708.1"/>
    </source>
</evidence>
<keyword evidence="4" id="KW-0645">Protease</keyword>
<dbReference type="InterPro" id="IPR009045">
    <property type="entry name" value="Zn_M74/Hedgehog-like"/>
</dbReference>
<organism evidence="4 5">
    <name type="scientific">Sphingomonas telluris</name>
    <dbReference type="NCBI Taxonomy" id="2907998"/>
    <lineage>
        <taxon>Bacteria</taxon>
        <taxon>Pseudomonadati</taxon>
        <taxon>Pseudomonadota</taxon>
        <taxon>Alphaproteobacteria</taxon>
        <taxon>Sphingomonadales</taxon>
        <taxon>Sphingomonadaceae</taxon>
        <taxon>Sphingomonas</taxon>
    </lineage>
</organism>
<dbReference type="InterPro" id="IPR013230">
    <property type="entry name" value="Peptidase_M15A_C"/>
</dbReference>
<keyword evidence="4" id="KW-0378">Hydrolase</keyword>
<dbReference type="GO" id="GO:0004180">
    <property type="term" value="F:carboxypeptidase activity"/>
    <property type="evidence" value="ECO:0007669"/>
    <property type="project" value="UniProtKB-KW"/>
</dbReference>
<evidence type="ECO:0000259" key="3">
    <source>
        <dbReference type="Pfam" id="PF08291"/>
    </source>
</evidence>
<keyword evidence="5" id="KW-1185">Reference proteome</keyword>
<evidence type="ECO:0000256" key="1">
    <source>
        <dbReference type="SAM" id="MobiDB-lite"/>
    </source>
</evidence>
<feature type="signal peptide" evidence="2">
    <location>
        <begin position="1"/>
        <end position="21"/>
    </location>
</feature>
<dbReference type="EMBL" id="JAKZHW010000001">
    <property type="protein sequence ID" value="MCH8614708.1"/>
    <property type="molecule type" value="Genomic_DNA"/>
</dbReference>
<gene>
    <name evidence="4" type="ORF">LZ016_01115</name>
</gene>
<dbReference type="Gene3D" id="3.30.1380.10">
    <property type="match status" value="1"/>
</dbReference>
<accession>A0ABS9VIC4</accession>
<feature type="region of interest" description="Disordered" evidence="1">
    <location>
        <begin position="123"/>
        <end position="143"/>
    </location>
</feature>
<name>A0ABS9VIC4_9SPHN</name>
<keyword evidence="4" id="KW-0121">Carboxypeptidase</keyword>
<proteinExistence type="predicted"/>
<evidence type="ECO:0000256" key="2">
    <source>
        <dbReference type="SAM" id="SignalP"/>
    </source>
</evidence>
<feature type="domain" description="Peptidase M15A C-terminal" evidence="3">
    <location>
        <begin position="36"/>
        <end position="107"/>
    </location>
</feature>